<dbReference type="Proteomes" id="UP001597075">
    <property type="component" value="Unassembled WGS sequence"/>
</dbReference>
<dbReference type="EMBL" id="JBHUDL010000010">
    <property type="protein sequence ID" value="MFD1635187.1"/>
    <property type="molecule type" value="Genomic_DNA"/>
</dbReference>
<evidence type="ECO:0008006" key="4">
    <source>
        <dbReference type="Google" id="ProtNLM"/>
    </source>
</evidence>
<comment type="caution">
    <text evidence="2">The sequence shown here is derived from an EMBL/GenBank/DDBJ whole genome shotgun (WGS) entry which is preliminary data.</text>
</comment>
<feature type="region of interest" description="Disordered" evidence="1">
    <location>
        <begin position="434"/>
        <end position="472"/>
    </location>
</feature>
<feature type="compositionally biased region" description="Low complexity" evidence="1">
    <location>
        <begin position="437"/>
        <end position="469"/>
    </location>
</feature>
<evidence type="ECO:0000313" key="3">
    <source>
        <dbReference type="Proteomes" id="UP001597075"/>
    </source>
</evidence>
<dbReference type="RefSeq" id="WP_256405406.1">
    <property type="nucleotide sequence ID" value="NZ_CP187151.1"/>
</dbReference>
<gene>
    <name evidence="2" type="ORF">ACFSBJ_15765</name>
</gene>
<keyword evidence="3" id="KW-1185">Reference proteome</keyword>
<name>A0ABD6D3Y0_9EURY</name>
<protein>
    <recommendedName>
        <fullName evidence="4">HYR domain-containing protein</fullName>
    </recommendedName>
</protein>
<evidence type="ECO:0000313" key="2">
    <source>
        <dbReference type="EMBL" id="MFD1635187.1"/>
    </source>
</evidence>
<reference evidence="2 3" key="1">
    <citation type="journal article" date="2019" name="Int. J. Syst. Evol. Microbiol.">
        <title>The Global Catalogue of Microorganisms (GCM) 10K type strain sequencing project: providing services to taxonomists for standard genome sequencing and annotation.</title>
        <authorList>
            <consortium name="The Broad Institute Genomics Platform"/>
            <consortium name="The Broad Institute Genome Sequencing Center for Infectious Disease"/>
            <person name="Wu L."/>
            <person name="Ma J."/>
        </authorList>
    </citation>
    <scope>NUCLEOTIDE SEQUENCE [LARGE SCALE GENOMIC DNA]</scope>
    <source>
        <strain evidence="2 3">CGMCC 1.10594</strain>
    </source>
</reference>
<evidence type="ECO:0000256" key="1">
    <source>
        <dbReference type="SAM" id="MobiDB-lite"/>
    </source>
</evidence>
<sequence>MTVMDAPGRLALAALVVAAGAVGLLPDAGVAGATPPDITVTVDGSPVDDGNETAINYDPPIGVSVDADRSIDVVSVRVDGTTERRYTPNGSTLNETFYLDLVSGNHTLTVVVKAGGVTTHEVTVMKDAQRPYVAYTDPFETETHEPPPESVTVNASRVTFAGNFSDLTGVTHLLINRSTEYDTGVGTRTDRTVYEAETPNDSFTQPIFLGVGDNTVTARYYDELNHVRVHRLTVTVQDTAPPTLANLSAVRTGPETLRVRGQTTDNGQIRSLSLTPENDDGTTYLLEPGIGEPDPERQQVTFESNVTLHPGATAVVLRATDTAGNTAERTVSVRRTVVPELRLDRGGTRYVNGSTVVARGMATDGEIVSATIETVDPATGEVIDLVSLHDGDIVTDLSFERHLAAPEARNATVQFRVIDSRGTEHVTTLDRTLTVETPTATPTATPIPSATPSATPTPATPAPTTTPAAESNASGLTVPLIGVTIPVPDILGASISLPIPVVGPLDVPLVPVGALLVVGLGVVGLRR</sequence>
<dbReference type="AlphaFoldDB" id="A0ABD6D3Y0"/>
<accession>A0ABD6D3Y0</accession>
<proteinExistence type="predicted"/>
<organism evidence="2 3">
    <name type="scientific">Haloplanus ruber</name>
    <dbReference type="NCBI Taxonomy" id="869892"/>
    <lineage>
        <taxon>Archaea</taxon>
        <taxon>Methanobacteriati</taxon>
        <taxon>Methanobacteriota</taxon>
        <taxon>Stenosarchaea group</taxon>
        <taxon>Halobacteria</taxon>
        <taxon>Halobacteriales</taxon>
        <taxon>Haloferacaceae</taxon>
        <taxon>Haloplanus</taxon>
    </lineage>
</organism>